<dbReference type="AlphaFoldDB" id="A0A5N6KJJ0"/>
<comment type="caution">
    <text evidence="1">The sequence shown here is derived from an EMBL/GenBank/DDBJ whole genome shotgun (WGS) entry which is preliminary data.</text>
</comment>
<accession>A0A5N6KJJ0</accession>
<sequence>MSRKLAVGTNSQGGNLKKNSIVTTFRCKQQNKAIQSFALCFQTANPKLGECRYHLAHSCPSPVVRVCVFHTSLCFMPKKR</sequence>
<protein>
    <submittedName>
        <fullName evidence="1">Uncharacterized protein</fullName>
    </submittedName>
</protein>
<name>A0A5N6KJJ0_MONLA</name>
<evidence type="ECO:0000313" key="1">
    <source>
        <dbReference type="EMBL" id="KAB8303751.1"/>
    </source>
</evidence>
<dbReference type="Proteomes" id="UP000326757">
    <property type="component" value="Unassembled WGS sequence"/>
</dbReference>
<reference evidence="1 2" key="1">
    <citation type="submission" date="2019-06" db="EMBL/GenBank/DDBJ databases">
        <title>Genome Sequence of the Brown Rot Fungal Pathogen Monilinia laxa.</title>
        <authorList>
            <person name="De Miccolis Angelini R.M."/>
            <person name="Landi L."/>
            <person name="Abate D."/>
            <person name="Pollastro S."/>
            <person name="Romanazzi G."/>
            <person name="Faretra F."/>
        </authorList>
    </citation>
    <scope>NUCLEOTIDE SEQUENCE [LARGE SCALE GENOMIC DNA]</scope>
    <source>
        <strain evidence="1 2">Mlax316</strain>
    </source>
</reference>
<keyword evidence="2" id="KW-1185">Reference proteome</keyword>
<dbReference type="EMBL" id="VIGI01000002">
    <property type="protein sequence ID" value="KAB8303751.1"/>
    <property type="molecule type" value="Genomic_DNA"/>
</dbReference>
<gene>
    <name evidence="1" type="ORF">EYC80_005132</name>
</gene>
<proteinExistence type="predicted"/>
<evidence type="ECO:0000313" key="2">
    <source>
        <dbReference type="Proteomes" id="UP000326757"/>
    </source>
</evidence>
<organism evidence="1 2">
    <name type="scientific">Monilinia laxa</name>
    <name type="common">Brown rot fungus</name>
    <name type="synonym">Sclerotinia laxa</name>
    <dbReference type="NCBI Taxonomy" id="61186"/>
    <lineage>
        <taxon>Eukaryota</taxon>
        <taxon>Fungi</taxon>
        <taxon>Dikarya</taxon>
        <taxon>Ascomycota</taxon>
        <taxon>Pezizomycotina</taxon>
        <taxon>Leotiomycetes</taxon>
        <taxon>Helotiales</taxon>
        <taxon>Sclerotiniaceae</taxon>
        <taxon>Monilinia</taxon>
    </lineage>
</organism>